<reference evidence="1" key="1">
    <citation type="submission" date="2020-04" db="EMBL/GenBank/DDBJ databases">
        <authorList>
            <person name="Chiriac C."/>
            <person name="Salcher M."/>
            <person name="Ghai R."/>
            <person name="Kavagutti S V."/>
        </authorList>
    </citation>
    <scope>NUCLEOTIDE SEQUENCE</scope>
</reference>
<protein>
    <submittedName>
        <fullName evidence="1">Uncharacterized protein</fullName>
    </submittedName>
</protein>
<organism evidence="1">
    <name type="scientific">uncultured Caudovirales phage</name>
    <dbReference type="NCBI Taxonomy" id="2100421"/>
    <lineage>
        <taxon>Viruses</taxon>
        <taxon>Duplodnaviria</taxon>
        <taxon>Heunggongvirae</taxon>
        <taxon>Uroviricota</taxon>
        <taxon>Caudoviricetes</taxon>
        <taxon>Peduoviridae</taxon>
        <taxon>Maltschvirus</taxon>
        <taxon>Maltschvirus maltsch</taxon>
    </lineage>
</organism>
<dbReference type="EMBL" id="LR796506">
    <property type="protein sequence ID" value="CAB4149085.1"/>
    <property type="molecule type" value="Genomic_DNA"/>
</dbReference>
<proteinExistence type="predicted"/>
<evidence type="ECO:0000313" key="1">
    <source>
        <dbReference type="EMBL" id="CAB4149085.1"/>
    </source>
</evidence>
<name>A0A6J5MPJ0_9CAUD</name>
<sequence>MGLVRGEDVVLSVQQYNGTENVYVPFGCARSVTFDISTDFIETSVTESGAFKTFLPSGKQFSGNIEGLVFLNKPAGSNVRAIVTLDYSTIPTGSFPDLAASAYIDVNFGSIINICTINATTFLTRSDYITAIITAINASGTGYTAEPGAGNTIIIRSAPGLGDTINGSDCVFDLTVDSVNYPFTISFAGGVTAYFPDRLGIGWFYDNLLNSQLIQLKYYETDDDNHYLQKVCNVYIESINETSSFDNMVTFSASFKGNGTPTITYGEI</sequence>
<accession>A0A6J5MPJ0</accession>
<gene>
    <name evidence="1" type="ORF">UFOVP535_44</name>
</gene>